<dbReference type="PANTHER" id="PTHR11449">
    <property type="entry name" value="RIBOSOMAL PROTEIN L30"/>
    <property type="match status" value="1"/>
</dbReference>
<dbReference type="GO" id="GO:0005840">
    <property type="term" value="C:ribosome"/>
    <property type="evidence" value="ECO:0007669"/>
    <property type="project" value="UniProtKB-KW"/>
</dbReference>
<name>A0A485MQ10_LYNPA</name>
<keyword evidence="2" id="KW-0687">Ribonucleoprotein</keyword>
<dbReference type="SUPFAM" id="SSF55315">
    <property type="entry name" value="L30e-like"/>
    <property type="match status" value="1"/>
</dbReference>
<dbReference type="Gene3D" id="3.30.1330.30">
    <property type="match status" value="1"/>
</dbReference>
<dbReference type="InterPro" id="IPR039109">
    <property type="entry name" value="Ribosomal_eL30-like"/>
</dbReference>
<dbReference type="GO" id="GO:1990904">
    <property type="term" value="C:ribonucleoprotein complex"/>
    <property type="evidence" value="ECO:0007669"/>
    <property type="project" value="UniProtKB-KW"/>
</dbReference>
<keyword evidence="4" id="KW-1185">Reference proteome</keyword>
<dbReference type="Proteomes" id="UP000386466">
    <property type="component" value="Unassembled WGS sequence"/>
</dbReference>
<accession>A0A485MQ10</accession>
<evidence type="ECO:0000256" key="2">
    <source>
        <dbReference type="ARBA" id="ARBA00023274"/>
    </source>
</evidence>
<evidence type="ECO:0000313" key="4">
    <source>
        <dbReference type="Proteomes" id="UP000386466"/>
    </source>
</evidence>
<dbReference type="GO" id="GO:0003723">
    <property type="term" value="F:RNA binding"/>
    <property type="evidence" value="ECO:0007669"/>
    <property type="project" value="InterPro"/>
</dbReference>
<dbReference type="EMBL" id="CAAGRJ010004179">
    <property type="protein sequence ID" value="VFV22204.1"/>
    <property type="molecule type" value="Genomic_DNA"/>
</dbReference>
<dbReference type="AlphaFoldDB" id="A0A485MQ10"/>
<gene>
    <name evidence="3" type="ORF">LYPA_23C006566</name>
</gene>
<evidence type="ECO:0000313" key="3">
    <source>
        <dbReference type="EMBL" id="VFV22204.1"/>
    </source>
</evidence>
<organism evidence="3 4">
    <name type="scientific">Lynx pardinus</name>
    <name type="common">Iberian lynx</name>
    <name type="synonym">Felis pardina</name>
    <dbReference type="NCBI Taxonomy" id="191816"/>
    <lineage>
        <taxon>Eukaryota</taxon>
        <taxon>Metazoa</taxon>
        <taxon>Chordata</taxon>
        <taxon>Craniata</taxon>
        <taxon>Vertebrata</taxon>
        <taxon>Euteleostomi</taxon>
        <taxon>Mammalia</taxon>
        <taxon>Eutheria</taxon>
        <taxon>Laurasiatheria</taxon>
        <taxon>Carnivora</taxon>
        <taxon>Feliformia</taxon>
        <taxon>Felidae</taxon>
        <taxon>Felinae</taxon>
        <taxon>Lynx</taxon>
    </lineage>
</organism>
<evidence type="ECO:0000256" key="1">
    <source>
        <dbReference type="ARBA" id="ARBA00022980"/>
    </source>
</evidence>
<protein>
    <submittedName>
        <fullName evidence="3">Ribosomal protein l30-like</fullName>
    </submittedName>
</protein>
<proteinExistence type="predicted"/>
<keyword evidence="1 3" id="KW-0689">Ribosomal protein</keyword>
<dbReference type="InterPro" id="IPR029064">
    <property type="entry name" value="Ribosomal_eL30-like_sf"/>
</dbReference>
<reference evidence="3 4" key="1">
    <citation type="submission" date="2019-01" db="EMBL/GenBank/DDBJ databases">
        <authorList>
            <person name="Alioto T."/>
            <person name="Alioto T."/>
        </authorList>
    </citation>
    <scope>NUCLEOTIDE SEQUENCE [LARGE SCALE GENOMIC DNA]</scope>
</reference>
<sequence>MASKTSHPPQQLPALRKSEKGYCAMLAKTGVRHYSGNTIERGAACGRYCIVLHSSRHDPGDSDVIRSMREHTGEK</sequence>